<dbReference type="InterPro" id="IPR001915">
    <property type="entry name" value="Peptidase_M48"/>
</dbReference>
<evidence type="ECO:0000313" key="13">
    <source>
        <dbReference type="EMBL" id="XBH05407.1"/>
    </source>
</evidence>
<name>A0AAU7CIR3_9BACT</name>
<keyword evidence="2" id="KW-1003">Cell membrane</keyword>
<gene>
    <name evidence="13" type="ORF">V5E97_05155</name>
</gene>
<dbReference type="EMBL" id="CP155447">
    <property type="protein sequence ID" value="XBH05407.1"/>
    <property type="molecule type" value="Genomic_DNA"/>
</dbReference>
<reference evidence="13" key="1">
    <citation type="submission" date="2024-05" db="EMBL/GenBank/DDBJ databases">
        <title>Planctomycetes of the genus Singulisphaera possess chitinolytic capabilities.</title>
        <authorList>
            <person name="Ivanova A."/>
        </authorList>
    </citation>
    <scope>NUCLEOTIDE SEQUENCE</scope>
    <source>
        <strain evidence="13">Ch08T</strain>
    </source>
</reference>
<dbReference type="PANTHER" id="PTHR43221:SF2">
    <property type="entry name" value="PROTEASE HTPX HOMOLOG"/>
    <property type="match status" value="1"/>
</dbReference>
<evidence type="ECO:0000256" key="7">
    <source>
        <dbReference type="ARBA" id="ARBA00022833"/>
    </source>
</evidence>
<dbReference type="InterPro" id="IPR050083">
    <property type="entry name" value="HtpX_protease"/>
</dbReference>
<keyword evidence="6 13" id="KW-0378">Hydrolase</keyword>
<evidence type="ECO:0000256" key="10">
    <source>
        <dbReference type="ARBA" id="ARBA00023136"/>
    </source>
</evidence>
<dbReference type="PANTHER" id="PTHR43221">
    <property type="entry name" value="PROTEASE HTPX"/>
    <property type="match status" value="1"/>
</dbReference>
<evidence type="ECO:0000256" key="3">
    <source>
        <dbReference type="ARBA" id="ARBA00022670"/>
    </source>
</evidence>
<sequence>MPISVECPSCQSRVRVRDELAGKRGRCPSCKAVFAVPAAVVAMTSPQADDDLVPLPEEEVRRAEARARPQRPASEKEDDAVGGYVLAGGVAKKAKIVRVRDGALPGVGVSASGVRQAAAPTEITRTPAEILAAFRGEIEPFRPSPLYSLWLLIVAGFMILLPLVYVTLIGLVIFALVYHAVNDFTVLQHAQGRGATKVALAVYLVPLIGGAGIVAFMLKPLFARPAKPTKNRVLDPQVEPLLYAFVDGVCESVGAPRPERIEVDCQVNAAAGYSGGAFSFFSREPVLVIGLGMVAGLNLKQFAGVMAHELGHISQGSGARLMDVISSVNQWFARVVYERDAWDQTLVDLTTSGDGYLIMFGALVRLAVWLTRRVLWVLLHIGHLVNMVFLRQREYDADRYEARMVGAKVFTQTCWRMRELQLASQFAMADLQSSWQQRRLPDNYPKLILTNVPQIPKEMLATYRKASGQATTGLFDTHPSDRDRIARAKLEEPGEGIFNLDGPATDAFRNFDALARAVTFEYYKSMLGSDISKDQLYPVAELVETQAVAQEGYVAAGRFFLKAMPMTQRLALPYDYPKAPTNAKGAKQTLVKVRDDQQAASEGCRNASERDADVHQRLVKAEAARILLKSDIKLDADAWGLRASTVRAAEAARDRALAELGDLEGEFEHYATLAAQRLTLALAILQVETVADRVAEGRERREEAHVLYPCASHLGANVVSQLLPVVRAKQVLELLLERYNDGKNEKNQSLIAAVLRGASDLREKLEELRWKVGDTIYYPFEHAKEDITLASFALPPVLPEKNDVGGLLETTDAAIDRLFGLYRRALGRLAVTAEEVERVLGLEPIASTELESR</sequence>
<evidence type="ECO:0000256" key="8">
    <source>
        <dbReference type="ARBA" id="ARBA00022989"/>
    </source>
</evidence>
<dbReference type="Pfam" id="PF01435">
    <property type="entry name" value="Peptidase_M48"/>
    <property type="match status" value="1"/>
</dbReference>
<dbReference type="EC" id="3.4.24.-" evidence="13"/>
<keyword evidence="7" id="KW-0862">Zinc</keyword>
<keyword evidence="8 11" id="KW-1133">Transmembrane helix</keyword>
<feature type="domain" description="Peptidase M48" evidence="12">
    <location>
        <begin position="288"/>
        <end position="489"/>
    </location>
</feature>
<proteinExistence type="predicted"/>
<keyword evidence="3" id="KW-0645">Protease</keyword>
<dbReference type="Gene3D" id="3.30.2010.10">
    <property type="entry name" value="Metalloproteases ('zincins'), catalytic domain"/>
    <property type="match status" value="1"/>
</dbReference>
<evidence type="ECO:0000256" key="2">
    <source>
        <dbReference type="ARBA" id="ARBA00022475"/>
    </source>
</evidence>
<keyword evidence="4 11" id="KW-0812">Transmembrane</keyword>
<evidence type="ECO:0000256" key="6">
    <source>
        <dbReference type="ARBA" id="ARBA00022801"/>
    </source>
</evidence>
<evidence type="ECO:0000256" key="5">
    <source>
        <dbReference type="ARBA" id="ARBA00022723"/>
    </source>
</evidence>
<evidence type="ECO:0000259" key="12">
    <source>
        <dbReference type="Pfam" id="PF01435"/>
    </source>
</evidence>
<dbReference type="AlphaFoldDB" id="A0AAU7CIR3"/>
<evidence type="ECO:0000256" key="9">
    <source>
        <dbReference type="ARBA" id="ARBA00023049"/>
    </source>
</evidence>
<evidence type="ECO:0000256" key="11">
    <source>
        <dbReference type="SAM" id="Phobius"/>
    </source>
</evidence>
<dbReference type="RefSeq" id="WP_406698223.1">
    <property type="nucleotide sequence ID" value="NZ_CP155447.1"/>
</dbReference>
<accession>A0AAU7CIR3</accession>
<feature type="transmembrane region" description="Helical" evidence="11">
    <location>
        <begin position="198"/>
        <end position="218"/>
    </location>
</feature>
<evidence type="ECO:0000256" key="4">
    <source>
        <dbReference type="ARBA" id="ARBA00022692"/>
    </source>
</evidence>
<dbReference type="GO" id="GO:0006508">
    <property type="term" value="P:proteolysis"/>
    <property type="evidence" value="ECO:0007669"/>
    <property type="project" value="UniProtKB-KW"/>
</dbReference>
<comment type="cofactor">
    <cofactor evidence="1">
        <name>Zn(2+)</name>
        <dbReference type="ChEBI" id="CHEBI:29105"/>
    </cofactor>
</comment>
<keyword evidence="9 13" id="KW-0482">Metalloprotease</keyword>
<organism evidence="13">
    <name type="scientific">Singulisphaera sp. Ch08</name>
    <dbReference type="NCBI Taxonomy" id="3120278"/>
    <lineage>
        <taxon>Bacteria</taxon>
        <taxon>Pseudomonadati</taxon>
        <taxon>Planctomycetota</taxon>
        <taxon>Planctomycetia</taxon>
        <taxon>Isosphaerales</taxon>
        <taxon>Isosphaeraceae</taxon>
        <taxon>Singulisphaera</taxon>
    </lineage>
</organism>
<keyword evidence="5" id="KW-0479">Metal-binding</keyword>
<dbReference type="GO" id="GO:0046872">
    <property type="term" value="F:metal ion binding"/>
    <property type="evidence" value="ECO:0007669"/>
    <property type="project" value="UniProtKB-KW"/>
</dbReference>
<feature type="transmembrane region" description="Helical" evidence="11">
    <location>
        <begin position="149"/>
        <end position="178"/>
    </location>
</feature>
<dbReference type="GO" id="GO:0004222">
    <property type="term" value="F:metalloendopeptidase activity"/>
    <property type="evidence" value="ECO:0007669"/>
    <property type="project" value="InterPro"/>
</dbReference>
<dbReference type="CDD" id="cd07328">
    <property type="entry name" value="M48_Ste24p_like"/>
    <property type="match status" value="1"/>
</dbReference>
<evidence type="ECO:0000256" key="1">
    <source>
        <dbReference type="ARBA" id="ARBA00001947"/>
    </source>
</evidence>
<keyword evidence="10 11" id="KW-0472">Membrane</keyword>
<protein>
    <submittedName>
        <fullName evidence="13">M48 family metalloprotease</fullName>
        <ecNumber evidence="13">3.4.24.-</ecNumber>
    </submittedName>
</protein>